<gene>
    <name evidence="2" type="ORF">DVH29_01555</name>
</gene>
<dbReference type="Proteomes" id="UP000253759">
    <property type="component" value="Unassembled WGS sequence"/>
</dbReference>
<feature type="transmembrane region" description="Helical" evidence="1">
    <location>
        <begin position="20"/>
        <end position="37"/>
    </location>
</feature>
<keyword evidence="1" id="KW-0812">Transmembrane</keyword>
<evidence type="ECO:0000313" key="2">
    <source>
        <dbReference type="EMBL" id="RDE10108.1"/>
    </source>
</evidence>
<proteinExistence type="predicted"/>
<dbReference type="EMBL" id="QQNH01000002">
    <property type="protein sequence ID" value="RDE10108.1"/>
    <property type="molecule type" value="Genomic_DNA"/>
</dbReference>
<keyword evidence="1" id="KW-0472">Membrane</keyword>
<feature type="transmembrane region" description="Helical" evidence="1">
    <location>
        <begin position="43"/>
        <end position="61"/>
    </location>
</feature>
<reference evidence="3" key="1">
    <citation type="submission" date="2018-07" db="EMBL/GenBank/DDBJ databases">
        <authorList>
            <person name="Liu B.-T."/>
            <person name="Du Z."/>
        </authorList>
    </citation>
    <scope>NUCLEOTIDE SEQUENCE [LARGE SCALE GENOMIC DNA]</scope>
    <source>
        <strain evidence="3">XYN52</strain>
    </source>
</reference>
<accession>A0A369W6D5</accession>
<comment type="caution">
    <text evidence="2">The sequence shown here is derived from an EMBL/GenBank/DDBJ whole genome shotgun (WGS) entry which is preliminary data.</text>
</comment>
<evidence type="ECO:0000313" key="3">
    <source>
        <dbReference type="Proteomes" id="UP000253759"/>
    </source>
</evidence>
<dbReference type="RefSeq" id="WP_114644405.1">
    <property type="nucleotide sequence ID" value="NZ_QQNH01000002.1"/>
</dbReference>
<sequence>MGKLLNLLAMFGPLRAAKFWVALVMALVQFANIYMGLDLGLDQETATAIITGIGAALVWLVPNAKPKNEIPSYTEAGVRAATGYDGPIVDRSQH</sequence>
<evidence type="ECO:0000256" key="1">
    <source>
        <dbReference type="SAM" id="Phobius"/>
    </source>
</evidence>
<name>A0A369W6D5_9HYPH</name>
<keyword evidence="3" id="KW-1185">Reference proteome</keyword>
<dbReference type="AlphaFoldDB" id="A0A369W6D5"/>
<protein>
    <recommendedName>
        <fullName evidence="4">Phage holin</fullName>
    </recommendedName>
</protein>
<evidence type="ECO:0008006" key="4">
    <source>
        <dbReference type="Google" id="ProtNLM"/>
    </source>
</evidence>
<keyword evidence="1" id="KW-1133">Transmembrane helix</keyword>
<organism evidence="2 3">
    <name type="scientific">Pelagibacterium lacus</name>
    <dbReference type="NCBI Taxonomy" id="2282655"/>
    <lineage>
        <taxon>Bacteria</taxon>
        <taxon>Pseudomonadati</taxon>
        <taxon>Pseudomonadota</taxon>
        <taxon>Alphaproteobacteria</taxon>
        <taxon>Hyphomicrobiales</taxon>
        <taxon>Devosiaceae</taxon>
        <taxon>Pelagibacterium</taxon>
    </lineage>
</organism>